<reference evidence="2 4" key="1">
    <citation type="journal article" date="2011" name="Science">
        <title>Comparative functional genomics of the fission yeasts.</title>
        <authorList>
            <person name="Rhind N."/>
            <person name="Chen Z."/>
            <person name="Yassour M."/>
            <person name="Thompson D.A."/>
            <person name="Haas B.J."/>
            <person name="Habib N."/>
            <person name="Wapinski I."/>
            <person name="Roy S."/>
            <person name="Lin M.F."/>
            <person name="Heiman D.I."/>
            <person name="Young S.K."/>
            <person name="Furuya K."/>
            <person name="Guo Y."/>
            <person name="Pidoux A."/>
            <person name="Chen H.M."/>
            <person name="Robbertse B."/>
            <person name="Goldberg J.M."/>
            <person name="Aoki K."/>
            <person name="Bayne E.H."/>
            <person name="Berlin A.M."/>
            <person name="Desjardins C.A."/>
            <person name="Dobbs E."/>
            <person name="Dukaj L."/>
            <person name="Fan L."/>
            <person name="FitzGerald M.G."/>
            <person name="French C."/>
            <person name="Gujja S."/>
            <person name="Hansen K."/>
            <person name="Keifenheim D."/>
            <person name="Levin J.Z."/>
            <person name="Mosher R.A."/>
            <person name="Mueller C.A."/>
            <person name="Pfiffner J."/>
            <person name="Priest M."/>
            <person name="Russ C."/>
            <person name="Smialowska A."/>
            <person name="Swoboda P."/>
            <person name="Sykes S.M."/>
            <person name="Vaughn M."/>
            <person name="Vengrova S."/>
            <person name="Yoder R."/>
            <person name="Zeng Q."/>
            <person name="Allshire R."/>
            <person name="Baulcombe D."/>
            <person name="Birren B.W."/>
            <person name="Brown W."/>
            <person name="Ekwall K."/>
            <person name="Kellis M."/>
            <person name="Leatherwood J."/>
            <person name="Levin H."/>
            <person name="Margalit H."/>
            <person name="Martienssen R."/>
            <person name="Nieduszynski C.A."/>
            <person name="Spatafora J.W."/>
            <person name="Friedman N."/>
            <person name="Dalgaard J.Z."/>
            <person name="Baumann P."/>
            <person name="Niki H."/>
            <person name="Regev A."/>
            <person name="Nusbaum C."/>
        </authorList>
    </citation>
    <scope>NUCLEOTIDE SEQUENCE [LARGE SCALE GENOMIC DNA]</scope>
    <source>
        <strain evidence="4">yFS275 / FY16936</strain>
    </source>
</reference>
<dbReference type="STRING" id="402676.B6K2B1"/>
<dbReference type="OMA" id="AYMITLN"/>
<dbReference type="InterPro" id="IPR008936">
    <property type="entry name" value="Rho_GTPase_activation_prot"/>
</dbReference>
<dbReference type="GO" id="GO:0046580">
    <property type="term" value="P:negative regulation of Ras protein signal transduction"/>
    <property type="evidence" value="ECO:0000318"/>
    <property type="project" value="GO_Central"/>
</dbReference>
<organism evidence="2 4">
    <name type="scientific">Schizosaccharomyces japonicus (strain yFS275 / FY16936)</name>
    <name type="common">Fission yeast</name>
    <dbReference type="NCBI Taxonomy" id="402676"/>
    <lineage>
        <taxon>Eukaryota</taxon>
        <taxon>Fungi</taxon>
        <taxon>Dikarya</taxon>
        <taxon>Ascomycota</taxon>
        <taxon>Taphrinomycotina</taxon>
        <taxon>Schizosaccharomycetes</taxon>
        <taxon>Schizosaccharomycetales</taxon>
        <taxon>Schizosaccharomycetaceae</taxon>
        <taxon>Schizosaccharomyces</taxon>
    </lineage>
</organism>
<dbReference type="GO" id="GO:1902917">
    <property type="term" value="P:positive regulation of mating projection assembly"/>
    <property type="evidence" value="ECO:0007669"/>
    <property type="project" value="EnsemblFungi"/>
</dbReference>
<dbReference type="GeneID" id="7050024"/>
<dbReference type="InterPro" id="IPR023152">
    <property type="entry name" value="RasGAP_CS"/>
</dbReference>
<dbReference type="GO" id="GO:0005937">
    <property type="term" value="C:mating projection"/>
    <property type="evidence" value="ECO:0007669"/>
    <property type="project" value="EnsemblFungi"/>
</dbReference>
<dbReference type="SUPFAM" id="SSF143885">
    <property type="entry name" value="RGC domain-like"/>
    <property type="match status" value="1"/>
</dbReference>
<dbReference type="GO" id="GO:0005938">
    <property type="term" value="C:cell cortex"/>
    <property type="evidence" value="ECO:0000318"/>
    <property type="project" value="GO_Central"/>
</dbReference>
<dbReference type="RefSeq" id="XP_002173585.2">
    <property type="nucleotide sequence ID" value="XM_002173549.2"/>
</dbReference>
<dbReference type="SMART" id="SM00323">
    <property type="entry name" value="RasGAP"/>
    <property type="match status" value="1"/>
</dbReference>
<evidence type="ECO:0000313" key="4">
    <source>
        <dbReference type="Proteomes" id="UP000001744"/>
    </source>
</evidence>
<dbReference type="PANTHER" id="PTHR14149">
    <property type="entry name" value="RAS GTPASE-ACTIVATING PROTEIN WITH IQ MOTIF"/>
    <property type="match status" value="1"/>
</dbReference>
<gene>
    <name evidence="3" type="primary">gap1</name>
    <name evidence="2" type="ORF">SJAG_02379</name>
</gene>
<dbReference type="AlphaFoldDB" id="B6K2B1"/>
<feature type="domain" description="Ras-GAP" evidence="1">
    <location>
        <begin position="177"/>
        <end position="388"/>
    </location>
</feature>
<dbReference type="GO" id="GO:0000935">
    <property type="term" value="C:division septum"/>
    <property type="evidence" value="ECO:0007669"/>
    <property type="project" value="EnsemblFungi"/>
</dbReference>
<dbReference type="EMBL" id="KE651166">
    <property type="protein sequence ID" value="EEB07292.2"/>
    <property type="molecule type" value="Genomic_DNA"/>
</dbReference>
<keyword evidence="4" id="KW-1185">Reference proteome</keyword>
<accession>B6K2B1</accession>
<dbReference type="GO" id="GO:0005096">
    <property type="term" value="F:GTPase activator activity"/>
    <property type="evidence" value="ECO:0000318"/>
    <property type="project" value="GO_Central"/>
</dbReference>
<dbReference type="Pfam" id="PF03836">
    <property type="entry name" value="RasGAP_C"/>
    <property type="match status" value="1"/>
</dbReference>
<dbReference type="OrthoDB" id="775356at2759"/>
<evidence type="ECO:0000313" key="2">
    <source>
        <dbReference type="EMBL" id="EEB07292.2"/>
    </source>
</evidence>
<dbReference type="PANTHER" id="PTHR14149:SF17">
    <property type="entry name" value="GTPASE-ACTIVATING PROTEIN"/>
    <property type="match status" value="1"/>
</dbReference>
<evidence type="ECO:0000313" key="3">
    <source>
        <dbReference type="JaponicusDB" id="SJAG_02379"/>
    </source>
</evidence>
<dbReference type="GO" id="GO:0051285">
    <property type="term" value="C:cell cortex of cell tip"/>
    <property type="evidence" value="ECO:0007669"/>
    <property type="project" value="EnsemblFungi"/>
</dbReference>
<dbReference type="Pfam" id="PF00616">
    <property type="entry name" value="RasGAP"/>
    <property type="match status" value="1"/>
</dbReference>
<dbReference type="GO" id="GO:0090726">
    <property type="term" value="C:cortical dynamic polarity patch"/>
    <property type="evidence" value="ECO:0007669"/>
    <property type="project" value="EnsemblFungi"/>
</dbReference>
<dbReference type="JaponicusDB" id="SJAG_02379">
    <property type="gene designation" value="gap1"/>
</dbReference>
<dbReference type="InterPro" id="IPR001936">
    <property type="entry name" value="RasGAP_dom"/>
</dbReference>
<dbReference type="SUPFAM" id="SSF48350">
    <property type="entry name" value="GTPase activation domain, GAP"/>
    <property type="match status" value="1"/>
</dbReference>
<dbReference type="GO" id="GO:0005829">
    <property type="term" value="C:cytosol"/>
    <property type="evidence" value="ECO:0007669"/>
    <property type="project" value="EnsemblFungi"/>
</dbReference>
<dbReference type="GO" id="GO:0032005">
    <property type="term" value="P:signal transduction involved in positive regulation of conjugation with cellular fusion"/>
    <property type="evidence" value="ECO:0007669"/>
    <property type="project" value="EnsemblFungi"/>
</dbReference>
<proteinExistence type="predicted"/>
<protein>
    <submittedName>
        <fullName evidence="2">GTPase activating protein Gap1</fullName>
    </submittedName>
</protein>
<dbReference type="Gene3D" id="1.10.506.10">
    <property type="entry name" value="GTPase Activation - p120gap, domain 1"/>
    <property type="match status" value="1"/>
</dbReference>
<dbReference type="PROSITE" id="PS00509">
    <property type="entry name" value="RAS_GTPASE_ACTIV_1"/>
    <property type="match status" value="1"/>
</dbReference>
<dbReference type="PROSITE" id="PS50018">
    <property type="entry name" value="RAS_GTPASE_ACTIV_2"/>
    <property type="match status" value="1"/>
</dbReference>
<sequence length="776" mass="88526">MTSTGSMAHVTTNIQDHDDGFSQGSGSQHLSVLSNRNSMSALYTIAADSEPPVEDEISRVKAELRTLKKNISVQSKRNFVLEKDVRFLDSRIALLIQNRMAEEEQNEVAKRLSDVFVEVQGSLPDERKLELYGVLFYVLQTEPVYTARLVQRVKMAEIDMLLQIVMFNLYGNQYESREEHLLLSLFQSVLSAQFASVSEFSSLLRANTPVSRMMTTYTRRGPGQSYLRSVLLDSVQLVANNYNRSLEINPLRVYMELAHAGEFEHTYAPDVSPEEILKIPAVRAEVESRSLILRDITSRFLDSILDHVDTVPYGIRWICKLIRNLTFRKFTNVPEESICSLIGGFFFLRFINPAIVSPQAYMLLDTLPSENVRKNLNAVAKIVQSLANRSAKAKDIPNAPLDSLIEENGARILTYLRKLCEVPDFFETLELDQYLALSKKDLVLNVSLNEIYSTHRIYYEHCDQIAEESSHLRSILSELGPPKELVPAGDNVLIALPLTNRWDSSIPDLTKTFSVTNADVLFVKAKSLFIQLLRVLPAGHEMTKLPFDLVKIADSAANLQNMHFMHKGLRALQYLEELSKLSVVDPLNRYAPLVSEVEHEFQNLDAVYQRLKTERDALFMVHKTISEHNEYLRSQLDIYRNYLQNARVQSSITKHSDLKNVSRGVGVVGFKGKQQKQTNASKFSHAHLVKEQVIAECLFPAHTLIDTYYVLSSPLPGSFVVTIFRRGQDQGLVKIDVKIDDLLEMQHNKKEFLDCEFVKFNVNKFLLLLRRQFNRK</sequence>
<name>B6K2B1_SCHJY</name>
<dbReference type="Proteomes" id="UP000001744">
    <property type="component" value="Unassembled WGS sequence"/>
</dbReference>
<dbReference type="InterPro" id="IPR000593">
    <property type="entry name" value="RasGAP_C"/>
</dbReference>
<dbReference type="eggNOG" id="KOG2128">
    <property type="taxonomic scope" value="Eukaryota"/>
</dbReference>
<dbReference type="HOGENOM" id="CLU_009455_0_0_1"/>
<dbReference type="VEuPathDB" id="FungiDB:SJAG_02379"/>
<dbReference type="GO" id="GO:0005634">
    <property type="term" value="C:nucleus"/>
    <property type="evidence" value="ECO:0007669"/>
    <property type="project" value="EnsemblFungi"/>
</dbReference>
<evidence type="ECO:0000259" key="1">
    <source>
        <dbReference type="PROSITE" id="PS50018"/>
    </source>
</evidence>